<comment type="caution">
    <text evidence="2">The sequence shown here is derived from an EMBL/GenBank/DDBJ whole genome shotgun (WGS) entry which is preliminary data.</text>
</comment>
<gene>
    <name evidence="2" type="ORF">CDD82_7482</name>
</gene>
<dbReference type="AlphaFoldDB" id="A0A2C5ZQ53"/>
<proteinExistence type="predicted"/>
<evidence type="ECO:0000256" key="1">
    <source>
        <dbReference type="SAM" id="MobiDB-lite"/>
    </source>
</evidence>
<feature type="region of interest" description="Disordered" evidence="1">
    <location>
        <begin position="81"/>
        <end position="117"/>
    </location>
</feature>
<evidence type="ECO:0000313" key="2">
    <source>
        <dbReference type="EMBL" id="PHH81943.1"/>
    </source>
</evidence>
<name>A0A2C5ZQ53_9HYPO</name>
<feature type="compositionally biased region" description="Acidic residues" evidence="1">
    <location>
        <begin position="103"/>
        <end position="117"/>
    </location>
</feature>
<dbReference type="OrthoDB" id="2288868at2759"/>
<keyword evidence="3" id="KW-1185">Reference proteome</keyword>
<feature type="compositionally biased region" description="Basic and acidic residues" evidence="1">
    <location>
        <begin position="81"/>
        <end position="92"/>
    </location>
</feature>
<accession>A0A2C5ZQ53</accession>
<dbReference type="EMBL" id="NJEU01000088">
    <property type="protein sequence ID" value="PHH81943.1"/>
    <property type="molecule type" value="Genomic_DNA"/>
</dbReference>
<reference evidence="2 3" key="1">
    <citation type="submission" date="2017-06" db="EMBL/GenBank/DDBJ databases">
        <title>Ant-infecting Ophiocordyceps genomes reveal a high diversity of potential behavioral manipulation genes and a possible major role for enterotoxins.</title>
        <authorList>
            <person name="De Bekker C."/>
            <person name="Evans H.C."/>
            <person name="Brachmann A."/>
            <person name="Hughes D.P."/>
        </authorList>
    </citation>
    <scope>NUCLEOTIDE SEQUENCE [LARGE SCALE GENOMIC DNA]</scope>
    <source>
        <strain evidence="2 3">1348a</strain>
    </source>
</reference>
<evidence type="ECO:0000313" key="3">
    <source>
        <dbReference type="Proteomes" id="UP000224854"/>
    </source>
</evidence>
<organism evidence="2 3">
    <name type="scientific">Ophiocordyceps australis</name>
    <dbReference type="NCBI Taxonomy" id="1399860"/>
    <lineage>
        <taxon>Eukaryota</taxon>
        <taxon>Fungi</taxon>
        <taxon>Dikarya</taxon>
        <taxon>Ascomycota</taxon>
        <taxon>Pezizomycotina</taxon>
        <taxon>Sordariomycetes</taxon>
        <taxon>Hypocreomycetidae</taxon>
        <taxon>Hypocreales</taxon>
        <taxon>Ophiocordycipitaceae</taxon>
        <taxon>Ophiocordyceps</taxon>
    </lineage>
</organism>
<dbReference type="Proteomes" id="UP000224854">
    <property type="component" value="Unassembled WGS sequence"/>
</dbReference>
<protein>
    <submittedName>
        <fullName evidence="2">Uncharacterized protein</fullName>
    </submittedName>
</protein>
<sequence>MFCYLGRDKEKETASQKRCCFRRRRELAVDYAGTTSEPFSATMPVPGPIPEDPMEKIKYHEKLVYNAREIQKLLNQRLTEKMEEDKKRDEAAKSGTTSKVNEEKEEANYGEDVEGHD</sequence>